<dbReference type="SUPFAM" id="SSF56672">
    <property type="entry name" value="DNA/RNA polymerases"/>
    <property type="match status" value="1"/>
</dbReference>
<dbReference type="GeneTree" id="ENSGT00940000175536"/>
<protein>
    <recommendedName>
        <fullName evidence="3">Reverse transcriptase domain-containing protein</fullName>
    </recommendedName>
</protein>
<dbReference type="Pfam" id="PF00078">
    <property type="entry name" value="RVT_1"/>
    <property type="match status" value="1"/>
</dbReference>
<evidence type="ECO:0000259" key="3">
    <source>
        <dbReference type="PROSITE" id="PS50878"/>
    </source>
</evidence>
<dbReference type="CDD" id="cd01650">
    <property type="entry name" value="RT_nLTR_like"/>
    <property type="match status" value="1"/>
</dbReference>
<feature type="coiled-coil region" evidence="1">
    <location>
        <begin position="402"/>
        <end position="429"/>
    </location>
</feature>
<evidence type="ECO:0000313" key="4">
    <source>
        <dbReference type="Ensembl" id="ENSGMOP00000045432.1"/>
    </source>
</evidence>
<dbReference type="SUPFAM" id="SSF56219">
    <property type="entry name" value="DNase I-like"/>
    <property type="match status" value="1"/>
</dbReference>
<dbReference type="PROSITE" id="PS50878">
    <property type="entry name" value="RT_POL"/>
    <property type="match status" value="1"/>
</dbReference>
<dbReference type="InterPro" id="IPR043502">
    <property type="entry name" value="DNA/RNA_pol_sf"/>
</dbReference>
<dbReference type="Gene3D" id="3.60.10.10">
    <property type="entry name" value="Endonuclease/exonuclease/phosphatase"/>
    <property type="match status" value="1"/>
</dbReference>
<feature type="compositionally biased region" description="Low complexity" evidence="2">
    <location>
        <begin position="1"/>
        <end position="12"/>
    </location>
</feature>
<reference evidence="4" key="2">
    <citation type="submission" date="2025-09" db="UniProtKB">
        <authorList>
            <consortium name="Ensembl"/>
        </authorList>
    </citation>
    <scope>IDENTIFICATION</scope>
</reference>
<dbReference type="Pfam" id="PF14529">
    <property type="entry name" value="Exo_endo_phos_2"/>
    <property type="match status" value="1"/>
</dbReference>
<accession>A0A8C5BKC4</accession>
<dbReference type="GO" id="GO:0003824">
    <property type="term" value="F:catalytic activity"/>
    <property type="evidence" value="ECO:0007669"/>
    <property type="project" value="InterPro"/>
</dbReference>
<dbReference type="Ensembl" id="ENSGMOT00000072026.1">
    <property type="protein sequence ID" value="ENSGMOP00000045432.1"/>
    <property type="gene ID" value="ENSGMOG00000024908.1"/>
</dbReference>
<dbReference type="InterPro" id="IPR005135">
    <property type="entry name" value="Endo/exonuclease/phosphatase"/>
</dbReference>
<proteinExistence type="predicted"/>
<dbReference type="OMA" id="CITIEIC"/>
<dbReference type="PANTHER" id="PTHR33332">
    <property type="entry name" value="REVERSE TRANSCRIPTASE DOMAIN-CONTAINING PROTEIN"/>
    <property type="match status" value="1"/>
</dbReference>
<feature type="region of interest" description="Disordered" evidence="2">
    <location>
        <begin position="1"/>
        <end position="24"/>
    </location>
</feature>
<sequence length="1040" mass="121451">MMTHTQHTTMTQSERTHSSTTGDNRDIIQRIADHEKLELRTFQYTDHNLLDLEHDIDPDNNFFSNINNNCCYYTAEQYNQTIKMDSKLSIIHFNSRSLYANFNNIKEYLSQFKKTFKIIAISETWINADKGMDFELEGYELNCVNRKNKSGGGVAMYVDNNLNYIVVENMTTVIDNLLECITIEICEEKNKNVIISCIYRAPGSSTEAFKDWIGEMFSKTNQKVVFICGDFNIDLLNPNKHKMTDEFINTMYSMSLYPKITRPSRITSHCATLIDNIFTNDIENNTMSGLLINDISDHLPVFTVYNSNYQRNQSEEKLKYRRVRTEETMSSLKNDLLAQNWEKVYNESDIDNAYETFLRIFTSLYDKNCPIKRYYRKQKYKDRPWFTKGLQNACKKKNTLYREFIKQRTKEAEKKYKNYKNKLTKIIRVCRKEYYSKILYHNKSNIKGIWDILNSIIKNNANQQSYPQYFIDKNIKKDNMDDVVNSFNNFFVNVGPNLARKIPDPLLPEDWNDNLIVRNPSSMFLTAVEEKEIIDMVNKCKYKTSTDSNEIDMKVVKKVIEGISEPLTYICNLSFQTGKFPNNMKIAKVVPLYKTGDRHHLTNYRPVSLLPQFSKILEKLFNNRLDKFINKHKLLSDSQYGFRANSSTSLALTESIEEITNAIDHKLHSVGIFIDLKKAFDTINHNILINKLERYGIRGLVLHWVRSYLSNRKQFVKLGEHSSSCLDIACGVPQGSVLGPKLFILYINDICKVSETLKLVLFADDTSIFCSGGDLHELLGRINTEMCKLKMWFDRNKLSLNLSKTKFMLFGNYNKNTQVQLQIDGVDVERVYEIKFLGVTIDDKINWKSHIKHVQSKLSRSISVLSQAKQILDHKSLHILYCSLISPYLQYCAEVWGNTYKCTIQSLSILQKRAIRIIHNTGYRDHTNSLFLKSKTLKFTDLVHFQTAQIMYKAKNNLLPSNIQKLFFYRVGGYNLRGEFNLKHQRARTTLKSLFFCLSVSGVRLWNRLGVGLKQCPSMIQFKKRFKHMVFTRYREEEGL</sequence>
<keyword evidence="5" id="KW-1185">Reference proteome</keyword>
<dbReference type="Proteomes" id="UP000694546">
    <property type="component" value="Chromosome 23"/>
</dbReference>
<evidence type="ECO:0000256" key="2">
    <source>
        <dbReference type="SAM" id="MobiDB-lite"/>
    </source>
</evidence>
<reference evidence="4" key="1">
    <citation type="submission" date="2025-08" db="UniProtKB">
        <authorList>
            <consortium name="Ensembl"/>
        </authorList>
    </citation>
    <scope>IDENTIFICATION</scope>
</reference>
<feature type="domain" description="Reverse transcriptase" evidence="3">
    <location>
        <begin position="573"/>
        <end position="841"/>
    </location>
</feature>
<evidence type="ECO:0000313" key="5">
    <source>
        <dbReference type="Proteomes" id="UP000694546"/>
    </source>
</evidence>
<keyword evidence="1" id="KW-0175">Coiled coil</keyword>
<name>A0A8C5BKC4_GADMO</name>
<dbReference type="InterPro" id="IPR036691">
    <property type="entry name" value="Endo/exonu/phosph_ase_sf"/>
</dbReference>
<dbReference type="AlphaFoldDB" id="A0A8C5BKC4"/>
<evidence type="ECO:0000256" key="1">
    <source>
        <dbReference type="SAM" id="Coils"/>
    </source>
</evidence>
<organism evidence="4 5">
    <name type="scientific">Gadus morhua</name>
    <name type="common">Atlantic cod</name>
    <dbReference type="NCBI Taxonomy" id="8049"/>
    <lineage>
        <taxon>Eukaryota</taxon>
        <taxon>Metazoa</taxon>
        <taxon>Chordata</taxon>
        <taxon>Craniata</taxon>
        <taxon>Vertebrata</taxon>
        <taxon>Euteleostomi</taxon>
        <taxon>Actinopterygii</taxon>
        <taxon>Neopterygii</taxon>
        <taxon>Teleostei</taxon>
        <taxon>Neoteleostei</taxon>
        <taxon>Acanthomorphata</taxon>
        <taxon>Zeiogadaria</taxon>
        <taxon>Gadariae</taxon>
        <taxon>Gadiformes</taxon>
        <taxon>Gadoidei</taxon>
        <taxon>Gadidae</taxon>
        <taxon>Gadus</taxon>
    </lineage>
</organism>
<dbReference type="InterPro" id="IPR000477">
    <property type="entry name" value="RT_dom"/>
</dbReference>